<evidence type="ECO:0000313" key="3">
    <source>
        <dbReference type="Proteomes" id="UP000187209"/>
    </source>
</evidence>
<dbReference type="EMBL" id="MPUH01000126">
    <property type="protein sequence ID" value="OMJ89446.1"/>
    <property type="molecule type" value="Genomic_DNA"/>
</dbReference>
<reference evidence="2 3" key="1">
    <citation type="submission" date="2016-11" db="EMBL/GenBank/DDBJ databases">
        <title>The macronuclear genome of Stentor coeruleus: a giant cell with tiny introns.</title>
        <authorList>
            <person name="Slabodnick M."/>
            <person name="Ruby J.G."/>
            <person name="Reiff S.B."/>
            <person name="Swart E.C."/>
            <person name="Gosai S."/>
            <person name="Prabakaran S."/>
            <person name="Witkowska E."/>
            <person name="Larue G.E."/>
            <person name="Fisher S."/>
            <person name="Freeman R.M."/>
            <person name="Gunawardena J."/>
            <person name="Chu W."/>
            <person name="Stover N.A."/>
            <person name="Gregory B.D."/>
            <person name="Nowacki M."/>
            <person name="Derisi J."/>
            <person name="Roy S.W."/>
            <person name="Marshall W.F."/>
            <person name="Sood P."/>
        </authorList>
    </citation>
    <scope>NUCLEOTIDE SEQUENCE [LARGE SCALE GENOMIC DNA]</scope>
    <source>
        <strain evidence="2">WM001</strain>
    </source>
</reference>
<comment type="caution">
    <text evidence="2">The sequence shown here is derived from an EMBL/GenBank/DDBJ whole genome shotgun (WGS) entry which is preliminary data.</text>
</comment>
<proteinExistence type="predicted"/>
<sequence length="247" mass="29233">MNFFFLESPSSDMKFQTKQRKSGKSFKTLLTTNAETNEVKFLSTFTEKIVSQKIPPIENQVPKAKISEVINLSCLLEQELLKLAENEKKINDILGTRDEYLSRIQERKIYLKESEEETEKIILEKNQKIEEIKKNIKEIETMINKSIDTGKIFNCNYNSSLLYNEKCKEEIEGLKRVCQENCYRISVDEKKNEKLNMDLNMIEIYNENAGLEIKEVYEKCNEMHKLYTDECENIRMICEEIEKYKLK</sequence>
<keyword evidence="1" id="KW-0175">Coiled coil</keyword>
<evidence type="ECO:0000313" key="2">
    <source>
        <dbReference type="EMBL" id="OMJ89446.1"/>
    </source>
</evidence>
<feature type="coiled-coil region" evidence="1">
    <location>
        <begin position="111"/>
        <end position="149"/>
    </location>
</feature>
<protein>
    <submittedName>
        <fullName evidence="2">Uncharacterized protein</fullName>
    </submittedName>
</protein>
<keyword evidence="3" id="KW-1185">Reference proteome</keyword>
<accession>A0A1R2CKF5</accession>
<evidence type="ECO:0000256" key="1">
    <source>
        <dbReference type="SAM" id="Coils"/>
    </source>
</evidence>
<organism evidence="2 3">
    <name type="scientific">Stentor coeruleus</name>
    <dbReference type="NCBI Taxonomy" id="5963"/>
    <lineage>
        <taxon>Eukaryota</taxon>
        <taxon>Sar</taxon>
        <taxon>Alveolata</taxon>
        <taxon>Ciliophora</taxon>
        <taxon>Postciliodesmatophora</taxon>
        <taxon>Heterotrichea</taxon>
        <taxon>Heterotrichida</taxon>
        <taxon>Stentoridae</taxon>
        <taxon>Stentor</taxon>
    </lineage>
</organism>
<name>A0A1R2CKF5_9CILI</name>
<dbReference type="Proteomes" id="UP000187209">
    <property type="component" value="Unassembled WGS sequence"/>
</dbReference>
<gene>
    <name evidence="2" type="ORF">SteCoe_8446</name>
</gene>
<dbReference type="AlphaFoldDB" id="A0A1R2CKF5"/>